<name>A0ABR4GGK3_9EURO</name>
<protein>
    <submittedName>
        <fullName evidence="2">Uncharacterized protein</fullName>
    </submittedName>
</protein>
<dbReference type="EMBL" id="JBFTWV010000015">
    <property type="protein sequence ID" value="KAL2798148.1"/>
    <property type="molecule type" value="Genomic_DNA"/>
</dbReference>
<evidence type="ECO:0000313" key="2">
    <source>
        <dbReference type="EMBL" id="KAL2798148.1"/>
    </source>
</evidence>
<organism evidence="2 3">
    <name type="scientific">Aspergillus keveii</name>
    <dbReference type="NCBI Taxonomy" id="714993"/>
    <lineage>
        <taxon>Eukaryota</taxon>
        <taxon>Fungi</taxon>
        <taxon>Dikarya</taxon>
        <taxon>Ascomycota</taxon>
        <taxon>Pezizomycotina</taxon>
        <taxon>Eurotiomycetes</taxon>
        <taxon>Eurotiomycetidae</taxon>
        <taxon>Eurotiales</taxon>
        <taxon>Aspergillaceae</taxon>
        <taxon>Aspergillus</taxon>
        <taxon>Aspergillus subgen. Nidulantes</taxon>
    </lineage>
</organism>
<evidence type="ECO:0000256" key="1">
    <source>
        <dbReference type="SAM" id="MobiDB-lite"/>
    </source>
</evidence>
<proteinExistence type="predicted"/>
<sequence>MHLCSDVVHISKSALSSMFFPVISPVHCMSQTFLSQEIWGPKPRGKQPYIPDEQLNRPKTVLFIAERIPGWEIKGTILAAMCTNPAALPITSSSSQHKRNGAPCPSRQGPKSQQVAKYTNHFIDLSMLRHIYIKQATQNANTSCQREIPRRTPIPPSTASIRPLSHARVIACTAQPLQSPSLHTA</sequence>
<accession>A0ABR4GGK3</accession>
<feature type="region of interest" description="Disordered" evidence="1">
    <location>
        <begin position="90"/>
        <end position="113"/>
    </location>
</feature>
<evidence type="ECO:0000313" key="3">
    <source>
        <dbReference type="Proteomes" id="UP001610563"/>
    </source>
</evidence>
<keyword evidence="3" id="KW-1185">Reference proteome</keyword>
<dbReference type="Proteomes" id="UP001610563">
    <property type="component" value="Unassembled WGS sequence"/>
</dbReference>
<comment type="caution">
    <text evidence="2">The sequence shown here is derived from an EMBL/GenBank/DDBJ whole genome shotgun (WGS) entry which is preliminary data.</text>
</comment>
<reference evidence="2 3" key="1">
    <citation type="submission" date="2024-07" db="EMBL/GenBank/DDBJ databases">
        <title>Section-level genome sequencing and comparative genomics of Aspergillus sections Usti and Cavernicolus.</title>
        <authorList>
            <consortium name="Lawrence Berkeley National Laboratory"/>
            <person name="Nybo J.L."/>
            <person name="Vesth T.C."/>
            <person name="Theobald S."/>
            <person name="Frisvad J.C."/>
            <person name="Larsen T.O."/>
            <person name="Kjaerboelling I."/>
            <person name="Rothschild-Mancinelli K."/>
            <person name="Lyhne E.K."/>
            <person name="Kogle M.E."/>
            <person name="Barry K."/>
            <person name="Clum A."/>
            <person name="Na H."/>
            <person name="Ledsgaard L."/>
            <person name="Lin J."/>
            <person name="Lipzen A."/>
            <person name="Kuo A."/>
            <person name="Riley R."/>
            <person name="Mondo S."/>
            <person name="Labutti K."/>
            <person name="Haridas S."/>
            <person name="Pangalinan J."/>
            <person name="Salamov A.A."/>
            <person name="Simmons B.A."/>
            <person name="Magnuson J.K."/>
            <person name="Chen J."/>
            <person name="Drula E."/>
            <person name="Henrissat B."/>
            <person name="Wiebenga A."/>
            <person name="Lubbers R.J."/>
            <person name="Gomes A.C."/>
            <person name="Makela M.R."/>
            <person name="Stajich J."/>
            <person name="Grigoriev I.V."/>
            <person name="Mortensen U.H."/>
            <person name="De Vries R.P."/>
            <person name="Baker S.E."/>
            <person name="Andersen M.R."/>
        </authorList>
    </citation>
    <scope>NUCLEOTIDE SEQUENCE [LARGE SCALE GENOMIC DNA]</scope>
    <source>
        <strain evidence="2 3">CBS 209.92</strain>
    </source>
</reference>
<gene>
    <name evidence="2" type="ORF">BJX66DRAFT_65408</name>
</gene>